<evidence type="ECO:0008006" key="4">
    <source>
        <dbReference type="Google" id="ProtNLM"/>
    </source>
</evidence>
<dbReference type="OrthoDB" id="1852356at2"/>
<reference evidence="2 3" key="1">
    <citation type="submission" date="2019-04" db="EMBL/GenBank/DDBJ databases">
        <authorList>
            <person name="Embree M."/>
            <person name="Gaffney J.R."/>
        </authorList>
    </citation>
    <scope>NUCLEOTIDE SEQUENCE [LARGE SCALE GENOMIC DNA]</scope>
    <source>
        <strain evidence="2 3">JE7A12</strain>
    </source>
</reference>
<proteinExistence type="predicted"/>
<sequence>MKRTMTLVAAILMLALCITGCATTTQQKDVKVKLSDTLQTLKDKMVDKGYIPKKDVTNTEMSPVKQKGTDGKENEYGGYLSIGAVEGVRYAFKYNNSDVNVELYRYDSKKNTDLSKRIIDEVKNHGYFTYEGTDEKVDATLSADDNFLLIYQDSSTEKKNENKKADAEKFFKEYKAK</sequence>
<dbReference type="KEGG" id="ruj:E5Z56_04940"/>
<evidence type="ECO:0000256" key="1">
    <source>
        <dbReference type="SAM" id="SignalP"/>
    </source>
</evidence>
<organism evidence="2 3">
    <name type="scientific">Ruminococcus bovis</name>
    <dbReference type="NCBI Taxonomy" id="2564099"/>
    <lineage>
        <taxon>Bacteria</taxon>
        <taxon>Bacillati</taxon>
        <taxon>Bacillota</taxon>
        <taxon>Clostridia</taxon>
        <taxon>Eubacteriales</taxon>
        <taxon>Oscillospiraceae</taxon>
        <taxon>Ruminococcus</taxon>
    </lineage>
</organism>
<evidence type="ECO:0000313" key="2">
    <source>
        <dbReference type="EMBL" id="QCT06748.1"/>
    </source>
</evidence>
<dbReference type="Proteomes" id="UP000301475">
    <property type="component" value="Chromosome"/>
</dbReference>
<feature type="chain" id="PRO_5038687296" description="DUF4367 domain-containing protein" evidence="1">
    <location>
        <begin position="23"/>
        <end position="177"/>
    </location>
</feature>
<name>A0A4P8Y0R0_9FIRM</name>
<evidence type="ECO:0000313" key="3">
    <source>
        <dbReference type="Proteomes" id="UP000301475"/>
    </source>
</evidence>
<dbReference type="AlphaFoldDB" id="A0A4P8Y0R0"/>
<gene>
    <name evidence="2" type="ORF">E5Z56_04940</name>
</gene>
<feature type="signal peptide" evidence="1">
    <location>
        <begin position="1"/>
        <end position="22"/>
    </location>
</feature>
<keyword evidence="1" id="KW-0732">Signal</keyword>
<dbReference type="EMBL" id="CP039381">
    <property type="protein sequence ID" value="QCT06748.1"/>
    <property type="molecule type" value="Genomic_DNA"/>
</dbReference>
<accession>A0A4P8Y0R0</accession>
<protein>
    <recommendedName>
        <fullName evidence="4">DUF4367 domain-containing protein</fullName>
    </recommendedName>
</protein>
<keyword evidence="3" id="KW-1185">Reference proteome</keyword>
<dbReference type="RefSeq" id="WP_138156797.1">
    <property type="nucleotide sequence ID" value="NZ_CP039381.1"/>
</dbReference>